<reference evidence="3" key="1">
    <citation type="submission" date="2022-08" db="EMBL/GenBank/DDBJ databases">
        <authorList>
            <consortium name="DOE Joint Genome Institute"/>
            <person name="Min B."/>
            <person name="Sierra-Patev S."/>
            <person name="Naranjo-Ortiz M."/>
            <person name="Looney B."/>
            <person name="Konkel Z."/>
            <person name="Slot J.C."/>
            <person name="Sakamoto Y."/>
            <person name="Steenwyk J.L."/>
            <person name="Rokas A."/>
            <person name="Carro J."/>
            <person name="Camarero S."/>
            <person name="Ferreira P."/>
            <person name="Molpeceres G."/>
            <person name="Ruiz-duenas F.J."/>
            <person name="Serrano A."/>
            <person name="Henrissat B."/>
            <person name="Drula E."/>
            <person name="Hughes K.W."/>
            <person name="Mata J.L."/>
            <person name="Ishikawa N.K."/>
            <person name="Vargas-Isla R."/>
            <person name="Ushijima S."/>
            <person name="Smith C.A."/>
            <person name="Ahrendt S."/>
            <person name="Andreopoulos W."/>
            <person name="He G."/>
            <person name="LaButti K."/>
            <person name="Lipzen A."/>
            <person name="Ng V."/>
            <person name="Riley R."/>
            <person name="Sandor L."/>
            <person name="Barry K."/>
            <person name="Martinez A.T."/>
            <person name="Xiao Y."/>
            <person name="Gibbons J.G."/>
            <person name="Terashima K."/>
            <person name="Hibbett D.S."/>
            <person name="Grigoriev I.V."/>
        </authorList>
    </citation>
    <scope>NUCLEOTIDE SEQUENCE</scope>
    <source>
        <strain evidence="3">TFB7810</strain>
    </source>
</reference>
<dbReference type="Proteomes" id="UP001142393">
    <property type="component" value="Unassembled WGS sequence"/>
</dbReference>
<feature type="compositionally biased region" description="Polar residues" evidence="1">
    <location>
        <begin position="89"/>
        <end position="106"/>
    </location>
</feature>
<dbReference type="InterPro" id="IPR009027">
    <property type="entry name" value="Ribosomal_bL9/RNase_H1_N"/>
</dbReference>
<gene>
    <name evidence="4" type="ORF">DFH05DRAFT_1522139</name>
    <name evidence="3" type="ORF">DFH05DRAFT_1528919</name>
</gene>
<feature type="domain" description="Ribonuclease H1 N-terminal" evidence="2">
    <location>
        <begin position="154"/>
        <end position="195"/>
    </location>
</feature>
<reference evidence="3 5" key="2">
    <citation type="journal article" date="2023" name="Proc. Natl. Acad. Sci. U.S.A.">
        <title>A global phylogenomic analysis of the shiitake genus Lentinula.</title>
        <authorList>
            <person name="Sierra-Patev S."/>
            <person name="Min B."/>
            <person name="Naranjo-Ortiz M."/>
            <person name="Looney B."/>
            <person name="Konkel Z."/>
            <person name="Slot J.C."/>
            <person name="Sakamoto Y."/>
            <person name="Steenwyk J.L."/>
            <person name="Rokas A."/>
            <person name="Carro J."/>
            <person name="Camarero S."/>
            <person name="Ferreira P."/>
            <person name="Molpeceres G."/>
            <person name="Ruiz-Duenas F.J."/>
            <person name="Serrano A."/>
            <person name="Henrissat B."/>
            <person name="Drula E."/>
            <person name="Hughes K.W."/>
            <person name="Mata J.L."/>
            <person name="Ishikawa N.K."/>
            <person name="Vargas-Isla R."/>
            <person name="Ushijima S."/>
            <person name="Smith C.A."/>
            <person name="Donoghue J."/>
            <person name="Ahrendt S."/>
            <person name="Andreopoulos W."/>
            <person name="He G."/>
            <person name="LaButti K."/>
            <person name="Lipzen A."/>
            <person name="Ng V."/>
            <person name="Riley R."/>
            <person name="Sandor L."/>
            <person name="Barry K."/>
            <person name="Martinez A.T."/>
            <person name="Xiao Y."/>
            <person name="Gibbons J.G."/>
            <person name="Terashima K."/>
            <person name="Grigoriev I.V."/>
            <person name="Hibbett D."/>
        </authorList>
    </citation>
    <scope>NUCLEOTIDE SEQUENCE [LARGE SCALE GENOMIC DNA]</scope>
    <source>
        <strain evidence="3 5">TFB7810</strain>
    </source>
</reference>
<evidence type="ECO:0000313" key="5">
    <source>
        <dbReference type="Proteomes" id="UP001142393"/>
    </source>
</evidence>
<keyword evidence="5" id="KW-1185">Reference proteome</keyword>
<comment type="caution">
    <text evidence="3">The sequence shown here is derived from an EMBL/GenBank/DDBJ whole genome shotgun (WGS) entry which is preliminary data.</text>
</comment>
<organism evidence="3 5">
    <name type="scientific">Lentinula detonsa</name>
    <dbReference type="NCBI Taxonomy" id="2804962"/>
    <lineage>
        <taxon>Eukaryota</taxon>
        <taxon>Fungi</taxon>
        <taxon>Dikarya</taxon>
        <taxon>Basidiomycota</taxon>
        <taxon>Agaricomycotina</taxon>
        <taxon>Agaricomycetes</taxon>
        <taxon>Agaricomycetidae</taxon>
        <taxon>Agaricales</taxon>
        <taxon>Marasmiineae</taxon>
        <taxon>Omphalotaceae</taxon>
        <taxon>Lentinula</taxon>
    </lineage>
</organism>
<feature type="compositionally biased region" description="Pro residues" evidence="1">
    <location>
        <begin position="109"/>
        <end position="122"/>
    </location>
</feature>
<protein>
    <recommendedName>
        <fullName evidence="2">Ribonuclease H1 N-terminal domain-containing protein</fullName>
    </recommendedName>
</protein>
<name>A0A9W8NT20_9AGAR</name>
<evidence type="ECO:0000313" key="3">
    <source>
        <dbReference type="EMBL" id="KAJ3740351.1"/>
    </source>
</evidence>
<dbReference type="AlphaFoldDB" id="A0A9W8NT20"/>
<accession>A0A9W8NT20</accession>
<evidence type="ECO:0000259" key="2">
    <source>
        <dbReference type="Pfam" id="PF01693"/>
    </source>
</evidence>
<dbReference type="EMBL" id="JANVFU010000003">
    <property type="protein sequence ID" value="KAJ3747774.1"/>
    <property type="molecule type" value="Genomic_DNA"/>
</dbReference>
<dbReference type="InterPro" id="IPR037056">
    <property type="entry name" value="RNase_H1_N_sf"/>
</dbReference>
<proteinExistence type="predicted"/>
<evidence type="ECO:0000256" key="1">
    <source>
        <dbReference type="SAM" id="MobiDB-lite"/>
    </source>
</evidence>
<feature type="region of interest" description="Disordered" evidence="1">
    <location>
        <begin position="89"/>
        <end position="142"/>
    </location>
</feature>
<evidence type="ECO:0000313" key="4">
    <source>
        <dbReference type="EMBL" id="KAJ3747774.1"/>
    </source>
</evidence>
<dbReference type="EMBL" id="JANVFU010000014">
    <property type="protein sequence ID" value="KAJ3740351.1"/>
    <property type="molecule type" value="Genomic_DNA"/>
</dbReference>
<dbReference type="InterPro" id="IPR011320">
    <property type="entry name" value="RNase_H1_N"/>
</dbReference>
<dbReference type="Gene3D" id="3.40.970.10">
    <property type="entry name" value="Ribonuclease H1, N-terminal domain"/>
    <property type="match status" value="1"/>
</dbReference>
<feature type="compositionally biased region" description="Low complexity" evidence="1">
    <location>
        <begin position="123"/>
        <end position="137"/>
    </location>
</feature>
<dbReference type="SUPFAM" id="SSF55658">
    <property type="entry name" value="L9 N-domain-like"/>
    <property type="match status" value="1"/>
</dbReference>
<dbReference type="Pfam" id="PF01693">
    <property type="entry name" value="Cauli_VI"/>
    <property type="match status" value="1"/>
</dbReference>
<sequence length="281" mass="31105">MTGEFPFLTLAYLDANPTGIPKPQLSPLKGTPEGRRLRDVEISAALDEVTPKVAQQHIIWIESDDEDEQLTVQMERLSVKQEALNCTPQTGKKCTEDQWPSSSTHWYETPPPSRAPPDPPKYSSPKPSTSQTSSTSTVLSAARATPGRQGIFNAYVVYSGRTPYFYTDWPAVKRMLNEDKDLVFKGFFTLEHAEEAWYAASNSGVIVAIQNGTGRPIWSVTEGVKPAVYKSVHEAVKIGLGWGGGYLKGWHNEADAIEDWNDKARARPSRIVTTPDSAFFS</sequence>